<feature type="domain" description="DnaJ homologue subfamily C member 28 conserved" evidence="2">
    <location>
        <begin position="33"/>
        <end position="99"/>
    </location>
</feature>
<gene>
    <name evidence="3" type="ORF">SAMN05660330_00908</name>
</gene>
<feature type="coiled-coil region" evidence="1">
    <location>
        <begin position="85"/>
        <end position="112"/>
    </location>
</feature>
<evidence type="ECO:0000259" key="2">
    <source>
        <dbReference type="Pfam" id="PF09350"/>
    </source>
</evidence>
<organism evidence="3 4">
    <name type="scientific">Desulforhopalus singaporensis</name>
    <dbReference type="NCBI Taxonomy" id="91360"/>
    <lineage>
        <taxon>Bacteria</taxon>
        <taxon>Pseudomonadati</taxon>
        <taxon>Thermodesulfobacteriota</taxon>
        <taxon>Desulfobulbia</taxon>
        <taxon>Desulfobulbales</taxon>
        <taxon>Desulfocapsaceae</taxon>
        <taxon>Desulforhopalus</taxon>
    </lineage>
</organism>
<dbReference type="Proteomes" id="UP000199073">
    <property type="component" value="Unassembled WGS sequence"/>
</dbReference>
<evidence type="ECO:0000256" key="1">
    <source>
        <dbReference type="SAM" id="Coils"/>
    </source>
</evidence>
<dbReference type="OrthoDB" id="9798476at2"/>
<evidence type="ECO:0000313" key="4">
    <source>
        <dbReference type="Proteomes" id="UP000199073"/>
    </source>
</evidence>
<name>A0A1H0LYN3_9BACT</name>
<sequence>MSGTDRGHIPLAAATAKQLIRVTGVPMESIAFIAEQKIVQAMKERDLTASKWKNKPLPLDDDRLVPDDLKMAYKLLKNSGYLPPEIEERKEVQKLEDLIAATEDEHERVRQMKKLNVLLMKVEARRSFTSNIASQQDYYQKVVERISVKSKVPGK</sequence>
<keyword evidence="4" id="KW-1185">Reference proteome</keyword>
<dbReference type="STRING" id="91360.SAMN05660330_00908"/>
<proteinExistence type="predicted"/>
<dbReference type="EMBL" id="FNJI01000005">
    <property type="protein sequence ID" value="SDO73257.1"/>
    <property type="molecule type" value="Genomic_DNA"/>
</dbReference>
<dbReference type="AlphaFoldDB" id="A0A1H0LYN3"/>
<dbReference type="Pfam" id="PF09350">
    <property type="entry name" value="DJC28_CD"/>
    <property type="match status" value="1"/>
</dbReference>
<protein>
    <recommendedName>
        <fullName evidence="2">DnaJ homologue subfamily C member 28 conserved domain-containing protein</fullName>
    </recommendedName>
</protein>
<keyword evidence="1" id="KW-0175">Coiled coil</keyword>
<evidence type="ECO:0000313" key="3">
    <source>
        <dbReference type="EMBL" id="SDO73257.1"/>
    </source>
</evidence>
<reference evidence="3 4" key="1">
    <citation type="submission" date="2016-10" db="EMBL/GenBank/DDBJ databases">
        <authorList>
            <person name="de Groot N.N."/>
        </authorList>
    </citation>
    <scope>NUCLEOTIDE SEQUENCE [LARGE SCALE GENOMIC DNA]</scope>
    <source>
        <strain evidence="3 4">DSM 12130</strain>
    </source>
</reference>
<accession>A0A1H0LYN3</accession>
<dbReference type="InterPro" id="IPR018961">
    <property type="entry name" value="DnaJ_homolog_subfam-C_membr-28"/>
</dbReference>